<gene>
    <name evidence="3" type="ORF">DCCM_0545</name>
</gene>
<keyword evidence="4" id="KW-1185">Reference proteome</keyword>
<dbReference type="InterPro" id="IPR036390">
    <property type="entry name" value="WH_DNA-bd_sf"/>
</dbReference>
<comment type="caution">
    <text evidence="3">The sequence shown here is derived from an EMBL/GenBank/DDBJ whole genome shotgun (WGS) entry which is preliminary data.</text>
</comment>
<dbReference type="AlphaFoldDB" id="A0A2L2XEV5"/>
<feature type="domain" description="Transcription regulator PadR C-terminal" evidence="2">
    <location>
        <begin position="101"/>
        <end position="175"/>
    </location>
</feature>
<dbReference type="Pfam" id="PF03551">
    <property type="entry name" value="PadR"/>
    <property type="match status" value="1"/>
</dbReference>
<dbReference type="InterPro" id="IPR005149">
    <property type="entry name" value="Tscrpt_reg_PadR_N"/>
</dbReference>
<feature type="domain" description="Transcription regulator PadR N-terminal" evidence="1">
    <location>
        <begin position="7"/>
        <end position="81"/>
    </location>
</feature>
<dbReference type="Proteomes" id="UP000239549">
    <property type="component" value="Unassembled WGS sequence"/>
</dbReference>
<dbReference type="Pfam" id="PF10400">
    <property type="entry name" value="Vir_act_alpha_C"/>
    <property type="match status" value="1"/>
</dbReference>
<dbReference type="EMBL" id="BFAV01000028">
    <property type="protein sequence ID" value="GBF32351.1"/>
    <property type="molecule type" value="Genomic_DNA"/>
</dbReference>
<dbReference type="Gene3D" id="6.10.140.1570">
    <property type="match status" value="1"/>
</dbReference>
<proteinExistence type="predicted"/>
<dbReference type="PANTHER" id="PTHR43252">
    <property type="entry name" value="TRANSCRIPTIONAL REGULATOR YQJI"/>
    <property type="match status" value="1"/>
</dbReference>
<evidence type="ECO:0000259" key="2">
    <source>
        <dbReference type="Pfam" id="PF10400"/>
    </source>
</evidence>
<evidence type="ECO:0000259" key="1">
    <source>
        <dbReference type="Pfam" id="PF03551"/>
    </source>
</evidence>
<reference evidence="4" key="1">
    <citation type="submission" date="2018-02" db="EMBL/GenBank/DDBJ databases">
        <title>Genome sequence of Desulfocucumis palustris strain NAW-5.</title>
        <authorList>
            <person name="Watanabe M."/>
            <person name="Kojima H."/>
            <person name="Fukui M."/>
        </authorList>
    </citation>
    <scope>NUCLEOTIDE SEQUENCE [LARGE SCALE GENOMIC DNA]</scope>
    <source>
        <strain evidence="4">NAW-5</strain>
    </source>
</reference>
<evidence type="ECO:0000313" key="3">
    <source>
        <dbReference type="EMBL" id="GBF32351.1"/>
    </source>
</evidence>
<dbReference type="OrthoDB" id="8595425at2"/>
<dbReference type="InterPro" id="IPR018309">
    <property type="entry name" value="Tscrpt_reg_PadR_C"/>
</dbReference>
<evidence type="ECO:0000313" key="4">
    <source>
        <dbReference type="Proteomes" id="UP000239549"/>
    </source>
</evidence>
<organism evidence="3 4">
    <name type="scientific">Desulfocucumis palustris</name>
    <dbReference type="NCBI Taxonomy" id="1898651"/>
    <lineage>
        <taxon>Bacteria</taxon>
        <taxon>Bacillati</taxon>
        <taxon>Bacillota</taxon>
        <taxon>Clostridia</taxon>
        <taxon>Eubacteriales</taxon>
        <taxon>Desulfocucumaceae</taxon>
        <taxon>Desulfocucumis</taxon>
    </lineage>
</organism>
<dbReference type="InterPro" id="IPR036388">
    <property type="entry name" value="WH-like_DNA-bd_sf"/>
</dbReference>
<name>A0A2L2XEV5_9FIRM</name>
<accession>A0A2L2XEV5</accession>
<protein>
    <submittedName>
        <fullName evidence="3">Transcriptional regulator</fullName>
    </submittedName>
</protein>
<dbReference type="Gene3D" id="1.10.10.10">
    <property type="entry name" value="Winged helix-like DNA-binding domain superfamily/Winged helix DNA-binding domain"/>
    <property type="match status" value="1"/>
</dbReference>
<dbReference type="PANTHER" id="PTHR43252:SF6">
    <property type="entry name" value="NEGATIVE TRANSCRIPTION REGULATOR PADR"/>
    <property type="match status" value="1"/>
</dbReference>
<dbReference type="RefSeq" id="WP_104370897.1">
    <property type="nucleotide sequence ID" value="NZ_BFAV01000028.1"/>
</dbReference>
<sequence length="181" mass="21310">MSLKHLILGCLMDRPAYGYEMLKSLYRDFFALSPEVNDGQLYTVLARMEKDGLITKEIVYQDKAPSKKLIHITPKGREEFNDWLLSGDGENEPVRFDFFNKYEFLNKCNFFNHASPETAREKLEKQIEHMENKLLSLQRARLSMVQKKVPPFRIKILDYGLEIQRVKIQWLKDMLGMFGGR</sequence>
<dbReference type="SUPFAM" id="SSF46785">
    <property type="entry name" value="Winged helix' DNA-binding domain"/>
    <property type="match status" value="1"/>
</dbReference>